<sequence length="352" mass="38324">MELDELDARLVHALQVEPRASWSDLAPIVGADSATLARRWARLHAEGIAWTTGYLEPAQYAIVELDFDRHVTREVAARLQQNPGVFVIDVCSGSRDLLLIVIAPDIRSLADFVTGPDLKGLGAVRTHLVSELLSDGSHWRLRALSPAEVERIPPPRLPRARAARTIPDDLAAAIAREVWMDGRASVAAIAAASGFTPQRISDAIAVLRSRGILRLRTDVARAASGWPVYAWYFVEAPARTIESARARIVAVPEVRLAAVCASRYNLILAVWLRTLADVNRFELALGKALEGARVADRAVVLHMMKQIGRSLGTDTRAAGPQLNEPPPTPWISQELSGNARIGRVRPRGEGDG</sequence>
<name>F5XK77_MICPN</name>
<dbReference type="GO" id="GO:0005829">
    <property type="term" value="C:cytosol"/>
    <property type="evidence" value="ECO:0007669"/>
    <property type="project" value="TreeGrafter"/>
</dbReference>
<evidence type="ECO:0000259" key="6">
    <source>
        <dbReference type="Pfam" id="PF13404"/>
    </source>
</evidence>
<dbReference type="PANTHER" id="PTHR30154:SF34">
    <property type="entry name" value="TRANSCRIPTIONAL REGULATOR AZLB"/>
    <property type="match status" value="1"/>
</dbReference>
<reference evidence="7 8" key="1">
    <citation type="submission" date="2011-05" db="EMBL/GenBank/DDBJ databases">
        <title>Whole genome sequence of Microlunatus phosphovorus NM-1.</title>
        <authorList>
            <person name="Hosoyama A."/>
            <person name="Sasaki K."/>
            <person name="Harada T."/>
            <person name="Igarashi R."/>
            <person name="Kawakoshi A."/>
            <person name="Sasagawa M."/>
            <person name="Fukada J."/>
            <person name="Nakamura S."/>
            <person name="Katano Y."/>
            <person name="Hanada S."/>
            <person name="Kamagata Y."/>
            <person name="Nakamura N."/>
            <person name="Yamazaki S."/>
            <person name="Fujita N."/>
        </authorList>
    </citation>
    <scope>NUCLEOTIDE SEQUENCE [LARGE SCALE GENOMIC DNA]</scope>
    <source>
        <strain evidence="8">ATCC 700054 / DSM 10555 / JCM 9379 / NBRC 101784 / NCIMB 13414 / VKM Ac-1990 / NM-1</strain>
    </source>
</reference>
<accession>F5XK77</accession>
<dbReference type="SMART" id="SM00344">
    <property type="entry name" value="HTH_ASNC"/>
    <property type="match status" value="1"/>
</dbReference>
<evidence type="ECO:0000256" key="4">
    <source>
        <dbReference type="SAM" id="MobiDB-lite"/>
    </source>
</evidence>
<evidence type="ECO:0000256" key="1">
    <source>
        <dbReference type="ARBA" id="ARBA00023015"/>
    </source>
</evidence>
<dbReference type="Proteomes" id="UP000007947">
    <property type="component" value="Chromosome"/>
</dbReference>
<dbReference type="InterPro" id="IPR036388">
    <property type="entry name" value="WH-like_DNA-bd_sf"/>
</dbReference>
<dbReference type="eggNOG" id="COG1522">
    <property type="taxonomic scope" value="Bacteria"/>
</dbReference>
<proteinExistence type="predicted"/>
<dbReference type="InterPro" id="IPR019888">
    <property type="entry name" value="Tscrpt_reg_AsnC-like"/>
</dbReference>
<dbReference type="KEGG" id="mph:MLP_05590"/>
<evidence type="ECO:0000313" key="7">
    <source>
        <dbReference type="EMBL" id="BAK33573.1"/>
    </source>
</evidence>
<dbReference type="SUPFAM" id="SSF54909">
    <property type="entry name" value="Dimeric alpha+beta barrel"/>
    <property type="match status" value="1"/>
</dbReference>
<protein>
    <recommendedName>
        <fullName evidence="9">AsnC family transcriptional regulator</fullName>
    </recommendedName>
</protein>
<dbReference type="GO" id="GO:0043200">
    <property type="term" value="P:response to amino acid"/>
    <property type="evidence" value="ECO:0007669"/>
    <property type="project" value="TreeGrafter"/>
</dbReference>
<dbReference type="Pfam" id="PF13404">
    <property type="entry name" value="HTH_AsnC-type"/>
    <property type="match status" value="1"/>
</dbReference>
<dbReference type="RefSeq" id="WP_013861462.1">
    <property type="nucleotide sequence ID" value="NC_015635.1"/>
</dbReference>
<evidence type="ECO:0008006" key="9">
    <source>
        <dbReference type="Google" id="ProtNLM"/>
    </source>
</evidence>
<dbReference type="InterPro" id="IPR019887">
    <property type="entry name" value="Tscrpt_reg_AsnC/Lrp_C"/>
</dbReference>
<dbReference type="Pfam" id="PF01037">
    <property type="entry name" value="AsnC_trans_reg"/>
    <property type="match status" value="1"/>
</dbReference>
<dbReference type="Gene3D" id="3.30.70.920">
    <property type="match status" value="2"/>
</dbReference>
<feature type="domain" description="HTH asnC-type" evidence="6">
    <location>
        <begin position="3"/>
        <end position="44"/>
    </location>
</feature>
<evidence type="ECO:0000313" key="8">
    <source>
        <dbReference type="Proteomes" id="UP000007947"/>
    </source>
</evidence>
<evidence type="ECO:0000256" key="2">
    <source>
        <dbReference type="ARBA" id="ARBA00023125"/>
    </source>
</evidence>
<dbReference type="PANTHER" id="PTHR30154">
    <property type="entry name" value="LEUCINE-RESPONSIVE REGULATORY PROTEIN"/>
    <property type="match status" value="1"/>
</dbReference>
<dbReference type="EMBL" id="AP012204">
    <property type="protein sequence ID" value="BAK33573.1"/>
    <property type="molecule type" value="Genomic_DNA"/>
</dbReference>
<keyword evidence="8" id="KW-1185">Reference proteome</keyword>
<dbReference type="GO" id="GO:0043565">
    <property type="term" value="F:sequence-specific DNA binding"/>
    <property type="evidence" value="ECO:0007669"/>
    <property type="project" value="InterPro"/>
</dbReference>
<dbReference type="InterPro" id="IPR036390">
    <property type="entry name" value="WH_DNA-bd_sf"/>
</dbReference>
<dbReference type="InterPro" id="IPR000485">
    <property type="entry name" value="AsnC-type_HTH_dom"/>
</dbReference>
<gene>
    <name evidence="7" type="ordered locus">MLP_05590</name>
</gene>
<dbReference type="AlphaFoldDB" id="F5XK77"/>
<keyword evidence="3" id="KW-0804">Transcription</keyword>
<evidence type="ECO:0000256" key="3">
    <source>
        <dbReference type="ARBA" id="ARBA00023163"/>
    </source>
</evidence>
<dbReference type="SUPFAM" id="SSF46785">
    <property type="entry name" value="Winged helix' DNA-binding domain"/>
    <property type="match status" value="1"/>
</dbReference>
<dbReference type="Gene3D" id="1.10.10.10">
    <property type="entry name" value="Winged helix-like DNA-binding domain superfamily/Winged helix DNA-binding domain"/>
    <property type="match status" value="1"/>
</dbReference>
<evidence type="ECO:0000259" key="5">
    <source>
        <dbReference type="Pfam" id="PF01037"/>
    </source>
</evidence>
<feature type="region of interest" description="Disordered" evidence="4">
    <location>
        <begin position="313"/>
        <end position="352"/>
    </location>
</feature>
<dbReference type="InterPro" id="IPR011008">
    <property type="entry name" value="Dimeric_a/b-barrel"/>
</dbReference>
<keyword evidence="2" id="KW-0238">DNA-binding</keyword>
<keyword evidence="1" id="KW-0805">Transcription regulation</keyword>
<dbReference type="STRING" id="1032480.MLP_05590"/>
<dbReference type="HOGENOM" id="CLU_044190_1_0_11"/>
<organism evidence="7 8">
    <name type="scientific">Microlunatus phosphovorus (strain ATCC 700054 / DSM 10555 / JCM 9379 / NBRC 101784 / NCIMB 13414 / VKM Ac-1990 / NM-1)</name>
    <dbReference type="NCBI Taxonomy" id="1032480"/>
    <lineage>
        <taxon>Bacteria</taxon>
        <taxon>Bacillati</taxon>
        <taxon>Actinomycetota</taxon>
        <taxon>Actinomycetes</taxon>
        <taxon>Propionibacteriales</taxon>
        <taxon>Propionibacteriaceae</taxon>
        <taxon>Microlunatus</taxon>
    </lineage>
</organism>
<feature type="domain" description="Transcription regulator AsnC/Lrp ligand binding" evidence="5">
    <location>
        <begin position="64"/>
        <end position="129"/>
    </location>
</feature>